<organism evidence="5 6">
    <name type="scientific">Dactylosporangium matsuzakiense</name>
    <dbReference type="NCBI Taxonomy" id="53360"/>
    <lineage>
        <taxon>Bacteria</taxon>
        <taxon>Bacillati</taxon>
        <taxon>Actinomycetota</taxon>
        <taxon>Actinomycetes</taxon>
        <taxon>Micromonosporales</taxon>
        <taxon>Micromonosporaceae</taxon>
        <taxon>Dactylosporangium</taxon>
    </lineage>
</organism>
<feature type="signal peptide" evidence="2">
    <location>
        <begin position="1"/>
        <end position="18"/>
    </location>
</feature>
<reference evidence="5" key="1">
    <citation type="journal article" date="2014" name="Int. J. Syst. Evol. Microbiol.">
        <title>Complete genome sequence of Corynebacterium casei LMG S-19264T (=DSM 44701T), isolated from a smear-ripened cheese.</title>
        <authorList>
            <consortium name="US DOE Joint Genome Institute (JGI-PGF)"/>
            <person name="Walter F."/>
            <person name="Albersmeier A."/>
            <person name="Kalinowski J."/>
            <person name="Ruckert C."/>
        </authorList>
    </citation>
    <scope>NUCLEOTIDE SEQUENCE</scope>
    <source>
        <strain evidence="5">VKM Ac-1321</strain>
    </source>
</reference>
<evidence type="ECO:0000256" key="2">
    <source>
        <dbReference type="SAM" id="SignalP"/>
    </source>
</evidence>
<feature type="transmembrane region" description="Helical" evidence="1">
    <location>
        <begin position="247"/>
        <end position="267"/>
    </location>
</feature>
<dbReference type="SUPFAM" id="SSF55073">
    <property type="entry name" value="Nucleotide cyclase"/>
    <property type="match status" value="1"/>
</dbReference>
<feature type="transmembrane region" description="Helical" evidence="1">
    <location>
        <begin position="58"/>
        <end position="77"/>
    </location>
</feature>
<dbReference type="PROSITE" id="PS50883">
    <property type="entry name" value="EAL"/>
    <property type="match status" value="1"/>
</dbReference>
<dbReference type="AlphaFoldDB" id="A0A9W6NSB8"/>
<dbReference type="Pfam" id="PF00990">
    <property type="entry name" value="GGDEF"/>
    <property type="match status" value="1"/>
</dbReference>
<evidence type="ECO:0000259" key="4">
    <source>
        <dbReference type="PROSITE" id="PS50887"/>
    </source>
</evidence>
<dbReference type="CDD" id="cd01948">
    <property type="entry name" value="EAL"/>
    <property type="match status" value="1"/>
</dbReference>
<feature type="transmembrane region" description="Helical" evidence="1">
    <location>
        <begin position="205"/>
        <end position="226"/>
    </location>
</feature>
<feature type="domain" description="EAL" evidence="3">
    <location>
        <begin position="476"/>
        <end position="741"/>
    </location>
</feature>
<feature type="transmembrane region" description="Helical" evidence="1">
    <location>
        <begin position="279"/>
        <end position="297"/>
    </location>
</feature>
<dbReference type="InterPro" id="IPR035919">
    <property type="entry name" value="EAL_sf"/>
</dbReference>
<dbReference type="RefSeq" id="WP_261961193.1">
    <property type="nucleotide sequence ID" value="NZ_BAAAXA010000001.1"/>
</dbReference>
<feature type="transmembrane region" description="Helical" evidence="1">
    <location>
        <begin position="83"/>
        <end position="101"/>
    </location>
</feature>
<evidence type="ECO:0000313" key="5">
    <source>
        <dbReference type="EMBL" id="GLL07469.1"/>
    </source>
</evidence>
<dbReference type="SUPFAM" id="SSF141868">
    <property type="entry name" value="EAL domain-like"/>
    <property type="match status" value="1"/>
</dbReference>
<feature type="transmembrane region" description="Helical" evidence="1">
    <location>
        <begin position="145"/>
        <end position="164"/>
    </location>
</feature>
<dbReference type="PANTHER" id="PTHR44757:SF2">
    <property type="entry name" value="BIOFILM ARCHITECTURE MAINTENANCE PROTEIN MBAA"/>
    <property type="match status" value="1"/>
</dbReference>
<evidence type="ECO:0008006" key="7">
    <source>
        <dbReference type="Google" id="ProtNLM"/>
    </source>
</evidence>
<sequence>MRIWLWFLGAAAALSVVAALTAPASTGALNLVLLALFVGAAGAALIRRRPEPRAGWWLMFSGVVASAASTYLLALVPHAPEELGAGYFLCYPLTAAGLWLVAKRLRPWSSTRILDTGIVLIGIAQLNWIFVLYPLLHRSGLEPVHAWSVSLIAVCDLVTIALLLRFAMAVRRSPVALLLLASIGVMVSSDAFYIVKYVVGGGNAVISSFSAVGWLIWALLFAAAALHPDAGGALRRARKSGADYGTPIGAFIALALLGPGLLVADLVLRRGVDPWRHALVPAVLTGALMVSMVLRLGRALQDRTKLQQELAFRAQHDVLTGLANRELFRSSLQGELDAHREIGLLIIDLDGFKDVNDTLGHPAGDELLLTASERLRTTADAASLLARLGGDEFAVICPPDQLDDIAAALVRELALPYRVAGREQRISASIGVYSGHPVTTGDALQSADIALYAAKEAGRNRAVRYHPALREAHVAHTALADQLRAAVEAGAGSQATHAFAGFAMHYQPVVDVPTGRVTAVEALLRFTTPGGIAVSPAVFIPVAEEIGLIGKLGSWVLEQSCADAKAWHDEHGISVTVNVSGRQLRNPHFADEVLAVLKRTGLPGAALVLEITETVLVTASLEETAEVSRRLARLRAFGIRIAIDDFGTGYSSLAYLRTLPLDVLKIDRAFVHRIEERQDQALFRAVVELARSMYLTPVAEGVETAGQAAVLRSLDCALAQGFLFARPMPAPALAEFLQQERVAAAAVAA</sequence>
<evidence type="ECO:0000313" key="6">
    <source>
        <dbReference type="Proteomes" id="UP001143480"/>
    </source>
</evidence>
<evidence type="ECO:0000259" key="3">
    <source>
        <dbReference type="PROSITE" id="PS50883"/>
    </source>
</evidence>
<dbReference type="PANTHER" id="PTHR44757">
    <property type="entry name" value="DIGUANYLATE CYCLASE DGCP"/>
    <property type="match status" value="1"/>
</dbReference>
<dbReference type="Gene3D" id="3.30.70.270">
    <property type="match status" value="1"/>
</dbReference>
<keyword evidence="6" id="KW-1185">Reference proteome</keyword>
<name>A0A9W6NSB8_9ACTN</name>
<dbReference type="Proteomes" id="UP001143480">
    <property type="component" value="Unassembled WGS sequence"/>
</dbReference>
<keyword evidence="1" id="KW-0812">Transmembrane</keyword>
<dbReference type="InterPro" id="IPR001633">
    <property type="entry name" value="EAL_dom"/>
</dbReference>
<protein>
    <recommendedName>
        <fullName evidence="7">Diguanylate cyclase (GGDEF)-like protein</fullName>
    </recommendedName>
</protein>
<gene>
    <name evidence="5" type="ORF">GCM10017581_092210</name>
</gene>
<dbReference type="InterPro" id="IPR043128">
    <property type="entry name" value="Rev_trsase/Diguanyl_cyclase"/>
</dbReference>
<dbReference type="CDD" id="cd01949">
    <property type="entry name" value="GGDEF"/>
    <property type="match status" value="1"/>
</dbReference>
<dbReference type="SMART" id="SM00267">
    <property type="entry name" value="GGDEF"/>
    <property type="match status" value="1"/>
</dbReference>
<feature type="chain" id="PRO_5040772174" description="Diguanylate cyclase (GGDEF)-like protein" evidence="2">
    <location>
        <begin position="19"/>
        <end position="749"/>
    </location>
</feature>
<dbReference type="SMART" id="SM00052">
    <property type="entry name" value="EAL"/>
    <property type="match status" value="1"/>
</dbReference>
<keyword evidence="1" id="KW-0472">Membrane</keyword>
<dbReference type="InterPro" id="IPR029787">
    <property type="entry name" value="Nucleotide_cyclase"/>
</dbReference>
<feature type="transmembrane region" description="Helical" evidence="1">
    <location>
        <begin position="113"/>
        <end position="133"/>
    </location>
</feature>
<feature type="domain" description="GGDEF" evidence="4">
    <location>
        <begin position="340"/>
        <end position="467"/>
    </location>
</feature>
<accession>A0A9W6NSB8</accession>
<dbReference type="InterPro" id="IPR000160">
    <property type="entry name" value="GGDEF_dom"/>
</dbReference>
<dbReference type="NCBIfam" id="TIGR00254">
    <property type="entry name" value="GGDEF"/>
    <property type="match status" value="1"/>
</dbReference>
<proteinExistence type="predicted"/>
<dbReference type="EMBL" id="BSFP01000097">
    <property type="protein sequence ID" value="GLL07469.1"/>
    <property type="molecule type" value="Genomic_DNA"/>
</dbReference>
<keyword evidence="1" id="KW-1133">Transmembrane helix</keyword>
<keyword evidence="2" id="KW-0732">Signal</keyword>
<evidence type="ECO:0000256" key="1">
    <source>
        <dbReference type="SAM" id="Phobius"/>
    </source>
</evidence>
<dbReference type="Pfam" id="PF00563">
    <property type="entry name" value="EAL"/>
    <property type="match status" value="1"/>
</dbReference>
<reference evidence="5" key="2">
    <citation type="submission" date="2023-01" db="EMBL/GenBank/DDBJ databases">
        <authorList>
            <person name="Sun Q."/>
            <person name="Evtushenko L."/>
        </authorList>
    </citation>
    <scope>NUCLEOTIDE SEQUENCE</scope>
    <source>
        <strain evidence="5">VKM Ac-1321</strain>
    </source>
</reference>
<dbReference type="Gene3D" id="3.20.20.450">
    <property type="entry name" value="EAL domain"/>
    <property type="match status" value="1"/>
</dbReference>
<feature type="transmembrane region" description="Helical" evidence="1">
    <location>
        <begin position="176"/>
        <end position="199"/>
    </location>
</feature>
<dbReference type="InterPro" id="IPR052155">
    <property type="entry name" value="Biofilm_reg_signaling"/>
</dbReference>
<dbReference type="PROSITE" id="PS50887">
    <property type="entry name" value="GGDEF"/>
    <property type="match status" value="1"/>
</dbReference>
<comment type="caution">
    <text evidence="5">The sequence shown here is derived from an EMBL/GenBank/DDBJ whole genome shotgun (WGS) entry which is preliminary data.</text>
</comment>
<feature type="transmembrane region" description="Helical" evidence="1">
    <location>
        <begin position="28"/>
        <end position="46"/>
    </location>
</feature>